<dbReference type="AlphaFoldDB" id="A0AAV1S871"/>
<comment type="caution">
    <text evidence="1">The sequence shown here is derived from an EMBL/GenBank/DDBJ whole genome shotgun (WGS) entry which is preliminary data.</text>
</comment>
<dbReference type="Proteomes" id="UP001314170">
    <property type="component" value="Unassembled WGS sequence"/>
</dbReference>
<accession>A0AAV1S871</accession>
<organism evidence="1 2">
    <name type="scientific">Dovyalis caffra</name>
    <dbReference type="NCBI Taxonomy" id="77055"/>
    <lineage>
        <taxon>Eukaryota</taxon>
        <taxon>Viridiplantae</taxon>
        <taxon>Streptophyta</taxon>
        <taxon>Embryophyta</taxon>
        <taxon>Tracheophyta</taxon>
        <taxon>Spermatophyta</taxon>
        <taxon>Magnoliopsida</taxon>
        <taxon>eudicotyledons</taxon>
        <taxon>Gunneridae</taxon>
        <taxon>Pentapetalae</taxon>
        <taxon>rosids</taxon>
        <taxon>fabids</taxon>
        <taxon>Malpighiales</taxon>
        <taxon>Salicaceae</taxon>
        <taxon>Flacourtieae</taxon>
        <taxon>Dovyalis</taxon>
    </lineage>
</organism>
<protein>
    <submittedName>
        <fullName evidence="1">Uncharacterized protein</fullName>
    </submittedName>
</protein>
<dbReference type="EMBL" id="CAWUPB010001173">
    <property type="protein sequence ID" value="CAK7347160.1"/>
    <property type="molecule type" value="Genomic_DNA"/>
</dbReference>
<keyword evidence="2" id="KW-1185">Reference proteome</keyword>
<sequence length="98" mass="11128">MEHHKRSWKSEERCLGCGGAMKAVRGCETSGIEEVRAMSGSIGWVQQQGVRSGRGRKRSMIGFEWNESVQTGAPIVRLRSWNKDNLWPYEFAKLQTIS</sequence>
<evidence type="ECO:0000313" key="1">
    <source>
        <dbReference type="EMBL" id="CAK7347160.1"/>
    </source>
</evidence>
<reference evidence="1 2" key="1">
    <citation type="submission" date="2024-01" db="EMBL/GenBank/DDBJ databases">
        <authorList>
            <person name="Waweru B."/>
        </authorList>
    </citation>
    <scope>NUCLEOTIDE SEQUENCE [LARGE SCALE GENOMIC DNA]</scope>
</reference>
<name>A0AAV1S871_9ROSI</name>
<proteinExistence type="predicted"/>
<evidence type="ECO:0000313" key="2">
    <source>
        <dbReference type="Proteomes" id="UP001314170"/>
    </source>
</evidence>
<gene>
    <name evidence="1" type="ORF">DCAF_LOCUS19844</name>
</gene>